<dbReference type="SMART" id="SM00342">
    <property type="entry name" value="HTH_ARAC"/>
    <property type="match status" value="1"/>
</dbReference>
<proteinExistence type="predicted"/>
<dbReference type="PANTHER" id="PTHR47894:SF1">
    <property type="entry name" value="HTH-TYPE TRANSCRIPTIONAL REGULATOR VQSM"/>
    <property type="match status" value="1"/>
</dbReference>
<organism evidence="5 6">
    <name type="scientific">Notoacmeibacter marinus</name>
    <dbReference type="NCBI Taxonomy" id="1876515"/>
    <lineage>
        <taxon>Bacteria</taxon>
        <taxon>Pseudomonadati</taxon>
        <taxon>Pseudomonadota</taxon>
        <taxon>Alphaproteobacteria</taxon>
        <taxon>Hyphomicrobiales</taxon>
        <taxon>Notoacmeibacteraceae</taxon>
        <taxon>Notoacmeibacter</taxon>
    </lineage>
</organism>
<protein>
    <recommendedName>
        <fullName evidence="4">HTH araC/xylS-type domain-containing protein</fullName>
    </recommendedName>
</protein>
<dbReference type="EMBL" id="NBYO01000001">
    <property type="protein sequence ID" value="OXT02172.1"/>
    <property type="molecule type" value="Genomic_DNA"/>
</dbReference>
<feature type="domain" description="HTH araC/xylS-type" evidence="4">
    <location>
        <begin position="226"/>
        <end position="324"/>
    </location>
</feature>
<dbReference type="InterPro" id="IPR018060">
    <property type="entry name" value="HTH_AraC"/>
</dbReference>
<dbReference type="GO" id="GO:0005829">
    <property type="term" value="C:cytosol"/>
    <property type="evidence" value="ECO:0007669"/>
    <property type="project" value="TreeGrafter"/>
</dbReference>
<gene>
    <name evidence="5" type="ORF">B7H23_04425</name>
</gene>
<dbReference type="Gene3D" id="1.10.10.60">
    <property type="entry name" value="Homeodomain-like"/>
    <property type="match status" value="1"/>
</dbReference>
<comment type="caution">
    <text evidence="5">The sequence shown here is derived from an EMBL/GenBank/DDBJ whole genome shotgun (WGS) entry which is preliminary data.</text>
</comment>
<keyword evidence="6" id="KW-1185">Reference proteome</keyword>
<name>A0A231V1W2_9HYPH</name>
<keyword evidence="2" id="KW-0238">DNA-binding</keyword>
<evidence type="ECO:0000259" key="4">
    <source>
        <dbReference type="PROSITE" id="PS01124"/>
    </source>
</evidence>
<reference evidence="6" key="1">
    <citation type="journal article" date="2017" name="Int. J. Syst. Evol. Microbiol.">
        <title>Notoacmeibacter marinus gen. nov., sp. nov., isolated from the gut of a limpet and proposal of Notoacmeibacteraceae fam. nov. in the order Rhizobiales of the class Alphaproteobacteria.</title>
        <authorList>
            <person name="Huang Z."/>
            <person name="Guo F."/>
            <person name="Lai Q."/>
        </authorList>
    </citation>
    <scope>NUCLEOTIDE SEQUENCE [LARGE SCALE GENOMIC DNA]</scope>
    <source>
        <strain evidence="6">XMTR2A4</strain>
    </source>
</reference>
<dbReference type="Proteomes" id="UP000215405">
    <property type="component" value="Unassembled WGS sequence"/>
</dbReference>
<dbReference type="GO" id="GO:0000976">
    <property type="term" value="F:transcription cis-regulatory region binding"/>
    <property type="evidence" value="ECO:0007669"/>
    <property type="project" value="TreeGrafter"/>
</dbReference>
<dbReference type="AlphaFoldDB" id="A0A231V1W2"/>
<dbReference type="RefSeq" id="WP_094076131.1">
    <property type="nucleotide sequence ID" value="NZ_NBYO01000001.1"/>
</dbReference>
<evidence type="ECO:0000256" key="3">
    <source>
        <dbReference type="ARBA" id="ARBA00023163"/>
    </source>
</evidence>
<sequence>MSKLDDPISDLFLHEAFDCARRAGLDPAPLARRVAPSGAMTLKQYGQFWFALARQMEDEMLGMTAYPMRPGSFALLCHAIRGAPTLGKALERALWALTVMVGSPRGTVTLRNGRACITFGEDGPPASAFAYRTLLIVLLGPICWLARRRLPLKQVTFRCVAPPDAIAYSRLFGTQVQFGADCTKVEIDAAPLALPIHRNEAALKRYLKQAPGNLLIGYRGTDDTAGQVRALLSSQSPRDWPDFESLARRFRISPSTLRRQFKEQGASYRQLKSELRAARARHLLAQTETPVAEVADLLGYAEPSAFFRAFQGWAGTSPAQYRTMMRIRR</sequence>
<dbReference type="InterPro" id="IPR009057">
    <property type="entry name" value="Homeodomain-like_sf"/>
</dbReference>
<evidence type="ECO:0000256" key="1">
    <source>
        <dbReference type="ARBA" id="ARBA00023015"/>
    </source>
</evidence>
<evidence type="ECO:0000313" key="6">
    <source>
        <dbReference type="Proteomes" id="UP000215405"/>
    </source>
</evidence>
<dbReference type="InterPro" id="IPR032687">
    <property type="entry name" value="AraC-type_N"/>
</dbReference>
<dbReference type="PANTHER" id="PTHR47894">
    <property type="entry name" value="HTH-TYPE TRANSCRIPTIONAL REGULATOR GADX"/>
    <property type="match status" value="1"/>
</dbReference>
<keyword evidence="3" id="KW-0804">Transcription</keyword>
<dbReference type="PROSITE" id="PS01124">
    <property type="entry name" value="HTH_ARAC_FAMILY_2"/>
    <property type="match status" value="1"/>
</dbReference>
<dbReference type="Pfam" id="PF12833">
    <property type="entry name" value="HTH_18"/>
    <property type="match status" value="1"/>
</dbReference>
<accession>A0A231V1W2</accession>
<dbReference type="SUPFAM" id="SSF46689">
    <property type="entry name" value="Homeodomain-like"/>
    <property type="match status" value="1"/>
</dbReference>
<keyword evidence="1" id="KW-0805">Transcription regulation</keyword>
<evidence type="ECO:0000256" key="2">
    <source>
        <dbReference type="ARBA" id="ARBA00023125"/>
    </source>
</evidence>
<dbReference type="GO" id="GO:0003700">
    <property type="term" value="F:DNA-binding transcription factor activity"/>
    <property type="evidence" value="ECO:0007669"/>
    <property type="project" value="InterPro"/>
</dbReference>
<dbReference type="Pfam" id="PF12625">
    <property type="entry name" value="Arabinose_bd"/>
    <property type="match status" value="1"/>
</dbReference>
<evidence type="ECO:0000313" key="5">
    <source>
        <dbReference type="EMBL" id="OXT02172.1"/>
    </source>
</evidence>